<keyword evidence="4" id="KW-1185">Reference proteome</keyword>
<sequence length="178" mass="19991">MKVNHYQVQPGLFAGEYPGNQSPNVAETRVRELVDKGVRTFIDLTSRADWDDGLTPYHPYFLEVDVEGTMGLKRYSFEIPDMGLPSGPAVMQGVLDLIRSEIAAGRPCYVHCWGGIGRTGTAIGCWLRENGMSGDEALAEVQRLYAAHMDERKRARYPNSPQQPRQLDYVRKWGTGSR</sequence>
<dbReference type="InterPro" id="IPR000387">
    <property type="entry name" value="Tyr_Pase_dom"/>
</dbReference>
<dbReference type="InterPro" id="IPR029021">
    <property type="entry name" value="Prot-tyrosine_phosphatase-like"/>
</dbReference>
<dbReference type="PROSITE" id="PS50056">
    <property type="entry name" value="TYR_PHOSPHATASE_2"/>
    <property type="match status" value="1"/>
</dbReference>
<name>A0A858RD49_9BACT</name>
<dbReference type="RefSeq" id="WP_169453197.1">
    <property type="nucleotide sequence ID" value="NZ_CP051774.1"/>
</dbReference>
<dbReference type="Gene3D" id="3.90.190.10">
    <property type="entry name" value="Protein tyrosine phosphatase superfamily"/>
    <property type="match status" value="1"/>
</dbReference>
<evidence type="ECO:0000313" key="4">
    <source>
        <dbReference type="Proteomes" id="UP000501812"/>
    </source>
</evidence>
<proteinExistence type="predicted"/>
<reference evidence="3 4" key="1">
    <citation type="submission" date="2020-04" db="EMBL/GenBank/DDBJ databases">
        <title>Luteolibacter sp. G-1-1-1 isolated from soil.</title>
        <authorList>
            <person name="Dahal R.H."/>
        </authorList>
    </citation>
    <scope>NUCLEOTIDE SEQUENCE [LARGE SCALE GENOMIC DNA]</scope>
    <source>
        <strain evidence="3 4">G-1-1-1</strain>
    </source>
</reference>
<dbReference type="InterPro" id="IPR050561">
    <property type="entry name" value="PTP"/>
</dbReference>
<feature type="domain" description="Tyrosine specific protein phosphatases" evidence="2">
    <location>
        <begin position="92"/>
        <end position="156"/>
    </location>
</feature>
<evidence type="ECO:0000313" key="3">
    <source>
        <dbReference type="EMBL" id="QJE94976.1"/>
    </source>
</evidence>
<dbReference type="Proteomes" id="UP000501812">
    <property type="component" value="Chromosome"/>
</dbReference>
<dbReference type="PANTHER" id="PTHR23339">
    <property type="entry name" value="TYROSINE SPECIFIC PROTEIN PHOSPHATASE AND DUAL SPECIFICITY PROTEIN PHOSPHATASE"/>
    <property type="match status" value="1"/>
</dbReference>
<gene>
    <name evidence="3" type="ORF">HHL09_04005</name>
</gene>
<evidence type="ECO:0000256" key="1">
    <source>
        <dbReference type="SAM" id="MobiDB-lite"/>
    </source>
</evidence>
<dbReference type="InterPro" id="IPR016130">
    <property type="entry name" value="Tyr_Pase_AS"/>
</dbReference>
<dbReference type="PROSITE" id="PS00383">
    <property type="entry name" value="TYR_PHOSPHATASE_1"/>
    <property type="match status" value="1"/>
</dbReference>
<feature type="region of interest" description="Disordered" evidence="1">
    <location>
        <begin position="152"/>
        <end position="178"/>
    </location>
</feature>
<accession>A0A858RD49</accession>
<protein>
    <submittedName>
        <fullName evidence="3">Serine/threonine protein phosphatase</fullName>
    </submittedName>
</protein>
<dbReference type="SUPFAM" id="SSF52799">
    <property type="entry name" value="(Phosphotyrosine protein) phosphatases II"/>
    <property type="match status" value="1"/>
</dbReference>
<dbReference type="AlphaFoldDB" id="A0A858RD49"/>
<dbReference type="EMBL" id="CP051774">
    <property type="protein sequence ID" value="QJE94976.1"/>
    <property type="molecule type" value="Genomic_DNA"/>
</dbReference>
<dbReference type="Pfam" id="PF22785">
    <property type="entry name" value="Tc-R-P"/>
    <property type="match status" value="1"/>
</dbReference>
<evidence type="ECO:0000259" key="2">
    <source>
        <dbReference type="PROSITE" id="PS50056"/>
    </source>
</evidence>
<dbReference type="KEGG" id="luo:HHL09_04005"/>
<organism evidence="3 4">
    <name type="scientific">Luteolibacter luteus</name>
    <dbReference type="NCBI Taxonomy" id="2728835"/>
    <lineage>
        <taxon>Bacteria</taxon>
        <taxon>Pseudomonadati</taxon>
        <taxon>Verrucomicrobiota</taxon>
        <taxon>Verrucomicrobiia</taxon>
        <taxon>Verrucomicrobiales</taxon>
        <taxon>Verrucomicrobiaceae</taxon>
        <taxon>Luteolibacter</taxon>
    </lineage>
</organism>